<organism evidence="8 9">
    <name type="scientific">Sunxiuqinia elliptica</name>
    <dbReference type="NCBI Taxonomy" id="655355"/>
    <lineage>
        <taxon>Bacteria</taxon>
        <taxon>Pseudomonadati</taxon>
        <taxon>Bacteroidota</taxon>
        <taxon>Bacteroidia</taxon>
        <taxon>Marinilabiliales</taxon>
        <taxon>Prolixibacteraceae</taxon>
        <taxon>Sunxiuqinia</taxon>
    </lineage>
</organism>
<gene>
    <name evidence="8" type="ORF">SAMN05216283_10439</name>
</gene>
<evidence type="ECO:0000256" key="4">
    <source>
        <dbReference type="ARBA" id="ARBA00023002"/>
    </source>
</evidence>
<dbReference type="InterPro" id="IPR002937">
    <property type="entry name" value="Amino_oxidase"/>
</dbReference>
<dbReference type="Gene3D" id="3.90.660.20">
    <property type="entry name" value="Protoporphyrinogen oxidase, mitochondrial, domain 2"/>
    <property type="match status" value="1"/>
</dbReference>
<comment type="pathway">
    <text evidence="6">Porphyrin-containing compound metabolism; protoheme biosynthesis.</text>
</comment>
<dbReference type="InterPro" id="IPR036188">
    <property type="entry name" value="FAD/NAD-bd_sf"/>
</dbReference>
<comment type="cofactor">
    <cofactor evidence="1 6">
        <name>FAD</name>
        <dbReference type="ChEBI" id="CHEBI:57692"/>
    </cofactor>
</comment>
<comment type="subcellular location">
    <subcellularLocation>
        <location evidence="6">Cytoplasm</location>
    </subcellularLocation>
</comment>
<keyword evidence="5 6" id="KW-0350">Heme biosynthesis</keyword>
<dbReference type="PANTHER" id="PTHR42923:SF3">
    <property type="entry name" value="PROTOPORPHYRINOGEN OXIDASE"/>
    <property type="match status" value="1"/>
</dbReference>
<keyword evidence="2 6" id="KW-0285">Flavoprotein</keyword>
<dbReference type="GO" id="GO:0004729">
    <property type="term" value="F:oxygen-dependent protoporphyrinogen oxidase activity"/>
    <property type="evidence" value="ECO:0007669"/>
    <property type="project" value="UniProtKB-UniRule"/>
</dbReference>
<dbReference type="Proteomes" id="UP000198964">
    <property type="component" value="Unassembled WGS sequence"/>
</dbReference>
<evidence type="ECO:0000256" key="5">
    <source>
        <dbReference type="ARBA" id="ARBA00023133"/>
    </source>
</evidence>
<dbReference type="EC" id="1.3.3.15" evidence="6"/>
<dbReference type="InterPro" id="IPR004572">
    <property type="entry name" value="Protoporphyrinogen_oxidase"/>
</dbReference>
<dbReference type="SUPFAM" id="SSF54373">
    <property type="entry name" value="FAD-linked reductases, C-terminal domain"/>
    <property type="match status" value="1"/>
</dbReference>
<proteinExistence type="inferred from homology"/>
<evidence type="ECO:0000313" key="8">
    <source>
        <dbReference type="EMBL" id="SFF27974.1"/>
    </source>
</evidence>
<name>A0A1I2HCR8_9BACT</name>
<accession>A0A1I2HCR8</accession>
<dbReference type="Gene3D" id="1.10.3110.10">
    <property type="entry name" value="protoporphyrinogen ix oxidase, domain 3"/>
    <property type="match status" value="1"/>
</dbReference>
<evidence type="ECO:0000256" key="1">
    <source>
        <dbReference type="ARBA" id="ARBA00001974"/>
    </source>
</evidence>
<dbReference type="InterPro" id="IPR050464">
    <property type="entry name" value="Zeta_carotene_desat/Oxidored"/>
</dbReference>
<sequence length="453" mass="50108">MNQKVAVIGAGLTGLTTAYYLQKKGFDVTVFEQADRVGGVIESVVEKDFIYENGPSTGVLGQPEAAALIEELGDACQLEIADEDAKFRWIWKGDRWHALPSGLMGGIQTPLFSWYDKFRILGEPFRKKGTNPDETLAALVRRRMGESFLKYAIDPFILGIYSGDPEKLVVRYALPKLYQLEQKYGSFIGGAIKKAREPKSDWDKKATREVFSMQGGLTSLIKALANAIGAEQVRLNQKGLSVEQENDQYVVRKEDETLGTFDRLVSTVGGHALRKLFPFFPSAELEKIEAMPYARVAQVSVGFKKWEGIPIKAFGGLVPFYENRDVLGVLFLSSFLKGRAPEGGALLSTFLGGVRKPEMVDLDDDSIKALVEKELKSMLGLTKWQPDLLVINRYQHAIPQYGLESADRLAAIAKLESQYPGLLLGGNIRDGIGMADRMKQGRQLAEIIGDSSN</sequence>
<dbReference type="SUPFAM" id="SSF51905">
    <property type="entry name" value="FAD/NAD(P)-binding domain"/>
    <property type="match status" value="1"/>
</dbReference>
<dbReference type="NCBIfam" id="TIGR00562">
    <property type="entry name" value="proto_IX_ox"/>
    <property type="match status" value="1"/>
</dbReference>
<dbReference type="PRINTS" id="PR00419">
    <property type="entry name" value="ADXRDTASE"/>
</dbReference>
<comment type="catalytic activity">
    <reaction evidence="6">
        <text>coproporphyrinogen III + 3 O2 = coproporphyrin III + 3 H2O2</text>
        <dbReference type="Rhea" id="RHEA:43436"/>
        <dbReference type="ChEBI" id="CHEBI:15379"/>
        <dbReference type="ChEBI" id="CHEBI:16240"/>
        <dbReference type="ChEBI" id="CHEBI:57309"/>
        <dbReference type="ChEBI" id="CHEBI:131725"/>
        <dbReference type="EC" id="1.3.3.15"/>
    </reaction>
</comment>
<evidence type="ECO:0000256" key="3">
    <source>
        <dbReference type="ARBA" id="ARBA00022827"/>
    </source>
</evidence>
<evidence type="ECO:0000313" key="9">
    <source>
        <dbReference type="Proteomes" id="UP000198964"/>
    </source>
</evidence>
<dbReference type="UniPathway" id="UPA00252"/>
<dbReference type="EMBL" id="FONW01000004">
    <property type="protein sequence ID" value="SFF27974.1"/>
    <property type="molecule type" value="Genomic_DNA"/>
</dbReference>
<dbReference type="AlphaFoldDB" id="A0A1I2HCR8"/>
<protein>
    <recommendedName>
        <fullName evidence="6">Coproporphyrinogen III oxidase</fullName>
        <ecNumber evidence="6">1.3.3.15</ecNumber>
    </recommendedName>
</protein>
<keyword evidence="6" id="KW-0963">Cytoplasm</keyword>
<dbReference type="PANTHER" id="PTHR42923">
    <property type="entry name" value="PROTOPORPHYRINOGEN OXIDASE"/>
    <property type="match status" value="1"/>
</dbReference>
<dbReference type="Gene3D" id="3.50.50.60">
    <property type="entry name" value="FAD/NAD(P)-binding domain"/>
    <property type="match status" value="1"/>
</dbReference>
<evidence type="ECO:0000256" key="6">
    <source>
        <dbReference type="RuleBase" id="RU364052"/>
    </source>
</evidence>
<keyword evidence="3 6" id="KW-0274">FAD</keyword>
<comment type="function">
    <text evidence="6">Involved in coproporphyrin-dependent heme b biosynthesis. Catalyzes the oxidation of coproporphyrinogen III to coproporphyrin III.</text>
</comment>
<keyword evidence="4 6" id="KW-0560">Oxidoreductase</keyword>
<comment type="similarity">
    <text evidence="6">Belongs to the protoporphyrinogen/coproporphyrinogen oxidase family. Coproporphyrinogen III oxidase subfamily.</text>
</comment>
<evidence type="ECO:0000259" key="7">
    <source>
        <dbReference type="Pfam" id="PF01593"/>
    </source>
</evidence>
<dbReference type="RefSeq" id="WP_093919729.1">
    <property type="nucleotide sequence ID" value="NZ_FONW01000004.1"/>
</dbReference>
<dbReference type="GO" id="GO:0005737">
    <property type="term" value="C:cytoplasm"/>
    <property type="evidence" value="ECO:0007669"/>
    <property type="project" value="UniProtKB-SubCell"/>
</dbReference>
<keyword evidence="9" id="KW-1185">Reference proteome</keyword>
<feature type="domain" description="Amine oxidase" evidence="7">
    <location>
        <begin position="12"/>
        <end position="429"/>
    </location>
</feature>
<evidence type="ECO:0000256" key="2">
    <source>
        <dbReference type="ARBA" id="ARBA00022630"/>
    </source>
</evidence>
<reference evidence="8 9" key="1">
    <citation type="submission" date="2016-10" db="EMBL/GenBank/DDBJ databases">
        <authorList>
            <person name="de Groot N.N."/>
        </authorList>
    </citation>
    <scope>NUCLEOTIDE SEQUENCE [LARGE SCALE GENOMIC DNA]</scope>
    <source>
        <strain evidence="8 9">CGMCC 1.9156</strain>
    </source>
</reference>
<dbReference type="Pfam" id="PF01593">
    <property type="entry name" value="Amino_oxidase"/>
    <property type="match status" value="1"/>
</dbReference>
<dbReference type="STRING" id="655355.SAMN05216283_10439"/>
<dbReference type="GO" id="GO:0006783">
    <property type="term" value="P:heme biosynthetic process"/>
    <property type="evidence" value="ECO:0007669"/>
    <property type="project" value="UniProtKB-UniRule"/>
</dbReference>